<accession>A0AAP2GJ99</accession>
<proteinExistence type="predicted"/>
<evidence type="ECO:0000256" key="4">
    <source>
        <dbReference type="ARBA" id="ARBA00023004"/>
    </source>
</evidence>
<dbReference type="PANTHER" id="PTHR43498">
    <property type="entry name" value="FERREDOXIN:COB-COM HETERODISULFIDE REDUCTASE SUBUNIT A"/>
    <property type="match status" value="1"/>
</dbReference>
<dbReference type="GO" id="GO:0051539">
    <property type="term" value="F:4 iron, 4 sulfur cluster binding"/>
    <property type="evidence" value="ECO:0007669"/>
    <property type="project" value="UniProtKB-KW"/>
</dbReference>
<protein>
    <submittedName>
        <fullName evidence="7">FAD-dependent oxidoreductase</fullName>
    </submittedName>
</protein>
<dbReference type="Pfam" id="PF12831">
    <property type="entry name" value="FAD_oxidored"/>
    <property type="match status" value="1"/>
</dbReference>
<dbReference type="InterPro" id="IPR039650">
    <property type="entry name" value="HdrA-like"/>
</dbReference>
<evidence type="ECO:0000259" key="6">
    <source>
        <dbReference type="Pfam" id="PF25275"/>
    </source>
</evidence>
<dbReference type="SUPFAM" id="SSF51905">
    <property type="entry name" value="FAD/NAD(P)-binding domain"/>
    <property type="match status" value="1"/>
</dbReference>
<dbReference type="Gene3D" id="3.50.50.60">
    <property type="entry name" value="FAD/NAD(P)-binding domain"/>
    <property type="match status" value="1"/>
</dbReference>
<reference evidence="7 8" key="1">
    <citation type="submission" date="2021-05" db="EMBL/GenBank/DDBJ databases">
        <title>A Polyphasic approach of four new species of the genus Ohtaekwangia: Ohtaekwangia histidinii sp. nov., Ohtaekwangia cretensis sp. nov., Ohtaekwangia indiensis sp. nov., Ohtaekwangia reichenbachii sp. nov. from diverse environment.</title>
        <authorList>
            <person name="Octaviana S."/>
        </authorList>
    </citation>
    <scope>NUCLEOTIDE SEQUENCE [LARGE SCALE GENOMIC DNA]</scope>
    <source>
        <strain evidence="7 8">PWU37</strain>
    </source>
</reference>
<feature type="domain" description="Golvesin/Xly CBD-like" evidence="6">
    <location>
        <begin position="517"/>
        <end position="646"/>
    </location>
</feature>
<dbReference type="InterPro" id="IPR033803">
    <property type="entry name" value="CBD-like_Golvesin-Xly"/>
</dbReference>
<dbReference type="Proteomes" id="UP001319180">
    <property type="component" value="Unassembled WGS sequence"/>
</dbReference>
<gene>
    <name evidence="7" type="ORF">KK078_21630</name>
</gene>
<evidence type="ECO:0000256" key="1">
    <source>
        <dbReference type="ARBA" id="ARBA00022485"/>
    </source>
</evidence>
<dbReference type="InterPro" id="IPR036188">
    <property type="entry name" value="FAD/NAD-bd_sf"/>
</dbReference>
<dbReference type="PANTHER" id="PTHR43498:SF1">
    <property type="entry name" value="COB--COM HETERODISULFIDE REDUCTASE IRON-SULFUR SUBUNIT A"/>
    <property type="match status" value="1"/>
</dbReference>
<dbReference type="GO" id="GO:0016491">
    <property type="term" value="F:oxidoreductase activity"/>
    <property type="evidence" value="ECO:0007669"/>
    <property type="project" value="UniProtKB-KW"/>
</dbReference>
<keyword evidence="4" id="KW-0408">Iron</keyword>
<keyword evidence="5" id="KW-0411">Iron-sulfur</keyword>
<dbReference type="AlphaFoldDB" id="A0AAP2GJ99"/>
<organism evidence="7 8">
    <name type="scientific">Dawidia soli</name>
    <dbReference type="NCBI Taxonomy" id="2782352"/>
    <lineage>
        <taxon>Bacteria</taxon>
        <taxon>Pseudomonadati</taxon>
        <taxon>Bacteroidota</taxon>
        <taxon>Cytophagia</taxon>
        <taxon>Cytophagales</taxon>
        <taxon>Chryseotaleaceae</taxon>
        <taxon>Dawidia</taxon>
    </lineage>
</organism>
<dbReference type="EMBL" id="JAHESC010000037">
    <property type="protein sequence ID" value="MBT1689181.1"/>
    <property type="molecule type" value="Genomic_DNA"/>
</dbReference>
<keyword evidence="1" id="KW-0004">4Fe-4S</keyword>
<evidence type="ECO:0000256" key="3">
    <source>
        <dbReference type="ARBA" id="ARBA00023002"/>
    </source>
</evidence>
<evidence type="ECO:0000256" key="5">
    <source>
        <dbReference type="ARBA" id="ARBA00023014"/>
    </source>
</evidence>
<sequence length="655" mass="71574">MLLVGSRAFGQAVMEADICLYGGTSAGVIGAYTAQKLGKKAILIEPGRHLGGMSSGGLGYTDIGNKYAITGLARDFYRRIGRHYGKFEQWTFEPHVAEEVFQQYVKQGGFQVVYEYRVKEVRKQNGRITEVVLESAATPARADRVVRAAMFIDCGYEGDLMAKAGVSYAVGREDNADYQETIDGVQLMDGHQMPDGIDPYKTPGDPNSGLLWGISQAKLAPNGTGDRSVQAYNYRICLSTDPKNQVPITRPPGYDSTHYELLLRLFAANPAKRKLNDYFIISRMPNNKTDINNRGGFSSDMIGMNHGYPDGTYAQRASIIEDHERYTKGLLYFYGHDPRVPQALRDEMLTYGYPRDEYTDNGHWSPQLYVREARRLVGAYVMRQANCEGREVVRDGIGMAAYTMDSHNCQRLVVNGHVKNEGNVEIGGFGPYPIGYGALTPKAAECTNLLVPVCLSATHIAYGSIRMEPVFMVLAQSSAVAAVQAIQAKKGVQQVDVAAVQASLKNNPLADGRPGDILVDNEDATATRTGTWESVKRGGYGPSFLKAAAGEEASLRFTPAVPKQQAYTAYLYMPKVTDAANSFRVTVYDGKTKKDITVKPAEVIVEGQTSGEWVSLGKYTLPKGNKGYVEVSTPRAGTGSVVADAVLWVPDGQAE</sequence>
<evidence type="ECO:0000256" key="2">
    <source>
        <dbReference type="ARBA" id="ARBA00022723"/>
    </source>
</evidence>
<keyword evidence="8" id="KW-1185">Reference proteome</keyword>
<evidence type="ECO:0000313" key="8">
    <source>
        <dbReference type="Proteomes" id="UP001319180"/>
    </source>
</evidence>
<dbReference type="Pfam" id="PF25275">
    <property type="entry name" value="Golvesin_C"/>
    <property type="match status" value="1"/>
</dbReference>
<name>A0AAP2GJ99_9BACT</name>
<dbReference type="GO" id="GO:0046872">
    <property type="term" value="F:metal ion binding"/>
    <property type="evidence" value="ECO:0007669"/>
    <property type="project" value="UniProtKB-KW"/>
</dbReference>
<comment type="caution">
    <text evidence="7">The sequence shown here is derived from an EMBL/GenBank/DDBJ whole genome shotgun (WGS) entry which is preliminary data.</text>
</comment>
<keyword evidence="2" id="KW-0479">Metal-binding</keyword>
<keyword evidence="3" id="KW-0560">Oxidoreductase</keyword>
<evidence type="ECO:0000313" key="7">
    <source>
        <dbReference type="EMBL" id="MBT1689181.1"/>
    </source>
</evidence>